<dbReference type="Pfam" id="PF04055">
    <property type="entry name" value="Radical_SAM"/>
    <property type="match status" value="1"/>
</dbReference>
<dbReference type="InterPro" id="IPR007197">
    <property type="entry name" value="rSAM"/>
</dbReference>
<organism evidence="2">
    <name type="scientific">Bacillus thuringiensis subsp. israelensis</name>
    <dbReference type="NCBI Taxonomy" id="1430"/>
    <lineage>
        <taxon>Bacteria</taxon>
        <taxon>Bacillati</taxon>
        <taxon>Bacillota</taxon>
        <taxon>Bacilli</taxon>
        <taxon>Bacillales</taxon>
        <taxon>Bacillaceae</taxon>
        <taxon>Bacillus</taxon>
        <taxon>Bacillus cereus group</taxon>
    </lineage>
</organism>
<evidence type="ECO:0000259" key="1">
    <source>
        <dbReference type="SMART" id="SM00729"/>
    </source>
</evidence>
<gene>
    <name evidence="2" type="ORF">ATN07_29450</name>
</gene>
<dbReference type="InterPro" id="IPR006638">
    <property type="entry name" value="Elp3/MiaA/NifB-like_rSAM"/>
</dbReference>
<dbReference type="AlphaFoldDB" id="A0A1L2Z0M8"/>
<reference evidence="2" key="1">
    <citation type="journal article" date="2017" name="Res. Microbiol.">
        <title>Comparative genomics of extrachromosomal elements in Bacillus thuringiensis subsp. israelensis.</title>
        <authorList>
            <person name="Bolotin A."/>
            <person name="Gillis A."/>
            <person name="Sanchis V."/>
            <person name="Nielsen-LeRoux C."/>
            <person name="Mahillon J."/>
            <person name="Lereclus D."/>
            <person name="Sorokin A."/>
        </authorList>
    </citation>
    <scope>NUCLEOTIDE SEQUENCE</scope>
    <source>
        <strain evidence="2">AM65-52</strain>
        <plasmid evidence="2">pAM65-52-1-360K</plasmid>
    </source>
</reference>
<sequence length="385" mass="44334">MEIREKKQNKVVVAKKSIVSYMRELRSRVSEEKKDVDRFSEQVVSTDRRRGVLNGKYVDRLVVFLKGTGCSIIKKNGGCTCCGFYSISNLGDKIEDSFYIKEIHDIINDQDNKISDFNIVCLYNDGSLLVEEELSFKVLIYMIQTLNSIDSIEKIVIEAKVNDITEEKLKKIREVTDKAFEITVGFESANQKVRELCVNRPFTNESFEKKVELAKAYNISIVPLLMVKPAFLSEIEAVEDFVSSLVYLEKFNLERIDMELPTVVRDTLNYDLWAKGMYKPITFWSVIEILQRRAKLDLKVPLYISPMVYSVEAVDKAGNCDKCNESIYKMFEQYNESGEVSIFDKVDCGCKENWKQMMNETSSINNLEDRVIDVLNELKSNPVNS</sequence>
<keyword evidence="2" id="KW-0614">Plasmid</keyword>
<geneLocation type="plasmid" evidence="2">
    <name>pAM65-52-1-360K</name>
</geneLocation>
<protein>
    <submittedName>
        <fullName evidence="2">Fe-S oxidoreductase</fullName>
    </submittedName>
</protein>
<accession>A0A1L2Z0M8</accession>
<dbReference type="RefSeq" id="WP_000405656.1">
    <property type="nucleotide sequence ID" value="NZ_CP013276.1"/>
</dbReference>
<dbReference type="PIRSF" id="PIRSF004954">
    <property type="entry name" value="Radical_SAM"/>
    <property type="match status" value="1"/>
</dbReference>
<dbReference type="SUPFAM" id="SSF102114">
    <property type="entry name" value="Radical SAM enzymes"/>
    <property type="match status" value="1"/>
</dbReference>
<feature type="domain" description="Elp3/MiaA/NifB-like radical SAM core" evidence="1">
    <location>
        <begin position="60"/>
        <end position="292"/>
    </location>
</feature>
<proteinExistence type="predicted"/>
<dbReference type="GO" id="GO:0051536">
    <property type="term" value="F:iron-sulfur cluster binding"/>
    <property type="evidence" value="ECO:0007669"/>
    <property type="project" value="InterPro"/>
</dbReference>
<evidence type="ECO:0000313" key="2">
    <source>
        <dbReference type="EMBL" id="APF32632.1"/>
    </source>
</evidence>
<dbReference type="GO" id="GO:0003824">
    <property type="term" value="F:catalytic activity"/>
    <property type="evidence" value="ECO:0007669"/>
    <property type="project" value="InterPro"/>
</dbReference>
<name>A0A1L2Z0M8_BACTI</name>
<dbReference type="EMBL" id="CP013276">
    <property type="protein sequence ID" value="APF32632.1"/>
    <property type="molecule type" value="Genomic_DNA"/>
</dbReference>
<dbReference type="InterPro" id="IPR005909">
    <property type="entry name" value="RaSEA"/>
</dbReference>
<dbReference type="SMART" id="SM00729">
    <property type="entry name" value="Elp3"/>
    <property type="match status" value="1"/>
</dbReference>
<dbReference type="InterPro" id="IPR058240">
    <property type="entry name" value="rSAM_sf"/>
</dbReference>